<comment type="caution">
    <text evidence="1">The sequence shown here is derived from an EMBL/GenBank/DDBJ whole genome shotgun (WGS) entry which is preliminary data.</text>
</comment>
<dbReference type="AlphaFoldDB" id="A0AAV4EC80"/>
<accession>A0AAV4EC80</accession>
<dbReference type="EMBL" id="BMAT01010674">
    <property type="protein sequence ID" value="GFR58285.1"/>
    <property type="molecule type" value="Genomic_DNA"/>
</dbReference>
<name>A0AAV4EC80_9GAST</name>
<protein>
    <submittedName>
        <fullName evidence="1">Uncharacterized protein</fullName>
    </submittedName>
</protein>
<keyword evidence="2" id="KW-1185">Reference proteome</keyword>
<evidence type="ECO:0000313" key="1">
    <source>
        <dbReference type="EMBL" id="GFR58285.1"/>
    </source>
</evidence>
<organism evidence="1 2">
    <name type="scientific">Elysia marginata</name>
    <dbReference type="NCBI Taxonomy" id="1093978"/>
    <lineage>
        <taxon>Eukaryota</taxon>
        <taxon>Metazoa</taxon>
        <taxon>Spiralia</taxon>
        <taxon>Lophotrochozoa</taxon>
        <taxon>Mollusca</taxon>
        <taxon>Gastropoda</taxon>
        <taxon>Heterobranchia</taxon>
        <taxon>Euthyneura</taxon>
        <taxon>Panpulmonata</taxon>
        <taxon>Sacoglossa</taxon>
        <taxon>Placobranchoidea</taxon>
        <taxon>Plakobranchidae</taxon>
        <taxon>Elysia</taxon>
    </lineage>
</organism>
<proteinExistence type="predicted"/>
<sequence>MQEEDSIQGYLHKLLLQCWDEGTSPQDMRDAKTITLYKNKGNLRDCNNYRGISTLSTVGKVLAQVVLYLWHLRGHANTINSIRLGELPCQCLPDWLETLTCGGFAEGWVGGSNTKSPQDLP</sequence>
<dbReference type="PANTHER" id="PTHR19446">
    <property type="entry name" value="REVERSE TRANSCRIPTASES"/>
    <property type="match status" value="1"/>
</dbReference>
<evidence type="ECO:0000313" key="2">
    <source>
        <dbReference type="Proteomes" id="UP000762676"/>
    </source>
</evidence>
<gene>
    <name evidence="1" type="ORF">ElyMa_005356600</name>
</gene>
<reference evidence="1 2" key="1">
    <citation type="journal article" date="2021" name="Elife">
        <title>Chloroplast acquisition without the gene transfer in kleptoplastic sea slugs, Plakobranchus ocellatus.</title>
        <authorList>
            <person name="Maeda T."/>
            <person name="Takahashi S."/>
            <person name="Yoshida T."/>
            <person name="Shimamura S."/>
            <person name="Takaki Y."/>
            <person name="Nagai Y."/>
            <person name="Toyoda A."/>
            <person name="Suzuki Y."/>
            <person name="Arimoto A."/>
            <person name="Ishii H."/>
            <person name="Satoh N."/>
            <person name="Nishiyama T."/>
            <person name="Hasebe M."/>
            <person name="Maruyama T."/>
            <person name="Minagawa J."/>
            <person name="Obokata J."/>
            <person name="Shigenobu S."/>
        </authorList>
    </citation>
    <scope>NUCLEOTIDE SEQUENCE [LARGE SCALE GENOMIC DNA]</scope>
</reference>
<dbReference type="Proteomes" id="UP000762676">
    <property type="component" value="Unassembled WGS sequence"/>
</dbReference>